<feature type="region of interest" description="Disordered" evidence="1">
    <location>
        <begin position="1"/>
        <end position="70"/>
    </location>
</feature>
<dbReference type="OrthoDB" id="10037289at2759"/>
<protein>
    <submittedName>
        <fullName evidence="2">Uncharacterized protein</fullName>
    </submittedName>
</protein>
<feature type="compositionally biased region" description="Polar residues" evidence="1">
    <location>
        <begin position="45"/>
        <end position="54"/>
    </location>
</feature>
<accession>A0A9W8Y6K2</accession>
<evidence type="ECO:0000256" key="1">
    <source>
        <dbReference type="SAM" id="MobiDB-lite"/>
    </source>
</evidence>
<comment type="caution">
    <text evidence="2">The sequence shown here is derived from an EMBL/GenBank/DDBJ whole genome shotgun (WGS) entry which is preliminary data.</text>
</comment>
<proteinExistence type="predicted"/>
<feature type="compositionally biased region" description="Basic and acidic residues" evidence="1">
    <location>
        <begin position="55"/>
        <end position="70"/>
    </location>
</feature>
<feature type="compositionally biased region" description="Basic and acidic residues" evidence="1">
    <location>
        <begin position="290"/>
        <end position="301"/>
    </location>
</feature>
<dbReference type="EMBL" id="JAPEUY010000010">
    <property type="protein sequence ID" value="KAJ4368952.1"/>
    <property type="molecule type" value="Genomic_DNA"/>
</dbReference>
<feature type="compositionally biased region" description="Acidic residues" evidence="1">
    <location>
        <begin position="264"/>
        <end position="276"/>
    </location>
</feature>
<sequence length="360" mass="40589">MPPAKRQKKTRNSDVSQADSPKSGADSSKTNMNDRETLGEISGNDGVNHQSPNQSEKDKSDDTKADPKPHDYICIHRPFFDAKNEGFRGKEMETDDIVDEIYQPGFDAEKKRGIFKAPPSEHKDHKWIMMWDAFLKDDLLGRKAKYCDPDNFDAYQRIAENDDADGSKELTGLLGCALLTALSAIDQAGELKPDSRFLDLALVISEYLDASHDLPDYGIEGECVAWRKEAVVLFKKGKLDPKKALWGTAGLLKKLESPSNWSTDEMDDNSGEEEDKENQKTSSGKKRKRETQSKVKEEKDPWQWDKKFKACKKKAGKTFGGEKYDITKFTRAERAREAFDGKDPLADLPIQALKDNLLDC</sequence>
<feature type="compositionally biased region" description="Basic residues" evidence="1">
    <location>
        <begin position="1"/>
        <end position="10"/>
    </location>
</feature>
<keyword evidence="3" id="KW-1185">Reference proteome</keyword>
<dbReference type="Proteomes" id="UP001140560">
    <property type="component" value="Unassembled WGS sequence"/>
</dbReference>
<name>A0A9W8Y6K2_9PLEO</name>
<feature type="compositionally biased region" description="Polar residues" evidence="1">
    <location>
        <begin position="13"/>
        <end position="31"/>
    </location>
</feature>
<gene>
    <name evidence="2" type="ORF">N0V83_006034</name>
</gene>
<reference evidence="2" key="1">
    <citation type="submission" date="2022-10" db="EMBL/GenBank/DDBJ databases">
        <title>Tapping the CABI collections for fungal endophytes: first genome assemblies for Collariella, Neodidymelliopsis, Ascochyta clinopodiicola, Didymella pomorum, Didymosphaeria variabile, Neocosmospora piperis and Neocucurbitaria cava.</title>
        <authorList>
            <person name="Hill R."/>
        </authorList>
    </citation>
    <scope>NUCLEOTIDE SEQUENCE</scope>
    <source>
        <strain evidence="2">IMI 356814</strain>
    </source>
</reference>
<evidence type="ECO:0000313" key="3">
    <source>
        <dbReference type="Proteomes" id="UP001140560"/>
    </source>
</evidence>
<dbReference type="AlphaFoldDB" id="A0A9W8Y6K2"/>
<evidence type="ECO:0000313" key="2">
    <source>
        <dbReference type="EMBL" id="KAJ4368952.1"/>
    </source>
</evidence>
<organism evidence="2 3">
    <name type="scientific">Neocucurbitaria cava</name>
    <dbReference type="NCBI Taxonomy" id="798079"/>
    <lineage>
        <taxon>Eukaryota</taxon>
        <taxon>Fungi</taxon>
        <taxon>Dikarya</taxon>
        <taxon>Ascomycota</taxon>
        <taxon>Pezizomycotina</taxon>
        <taxon>Dothideomycetes</taxon>
        <taxon>Pleosporomycetidae</taxon>
        <taxon>Pleosporales</taxon>
        <taxon>Pleosporineae</taxon>
        <taxon>Cucurbitariaceae</taxon>
        <taxon>Neocucurbitaria</taxon>
    </lineage>
</organism>
<feature type="region of interest" description="Disordered" evidence="1">
    <location>
        <begin position="258"/>
        <end position="301"/>
    </location>
</feature>